<evidence type="ECO:0000313" key="2">
    <source>
        <dbReference type="EMBL" id="PZQ15077.1"/>
    </source>
</evidence>
<name>A0A2W5M5Q8_ANCNO</name>
<sequence length="73" mass="7609">MQTAAAISGVSTASLYRFASEGKLTLKSLAGRTLVKTTSLVALIDGAEPWTPSSQTRGAVAARKRRNTDAKTA</sequence>
<organism evidence="2 3">
    <name type="scientific">Ancylobacter novellus</name>
    <name type="common">Thiobacillus novellus</name>
    <dbReference type="NCBI Taxonomy" id="921"/>
    <lineage>
        <taxon>Bacteria</taxon>
        <taxon>Pseudomonadati</taxon>
        <taxon>Pseudomonadota</taxon>
        <taxon>Alphaproteobacteria</taxon>
        <taxon>Hyphomicrobiales</taxon>
        <taxon>Xanthobacteraceae</taxon>
        <taxon>Ancylobacter</taxon>
    </lineage>
</organism>
<dbReference type="AlphaFoldDB" id="A0A2W5M5Q8"/>
<feature type="region of interest" description="Disordered" evidence="1">
    <location>
        <begin position="51"/>
        <end position="73"/>
    </location>
</feature>
<dbReference type="EMBL" id="QFPN01000005">
    <property type="protein sequence ID" value="PZQ15077.1"/>
    <property type="molecule type" value="Genomic_DNA"/>
</dbReference>
<accession>A0A2W5M5Q8</accession>
<protein>
    <recommendedName>
        <fullName evidence="4">Helix-turn-helix domain-containing protein</fullName>
    </recommendedName>
</protein>
<evidence type="ECO:0000313" key="3">
    <source>
        <dbReference type="Proteomes" id="UP000249577"/>
    </source>
</evidence>
<evidence type="ECO:0008006" key="4">
    <source>
        <dbReference type="Google" id="ProtNLM"/>
    </source>
</evidence>
<reference evidence="2 3" key="1">
    <citation type="submission" date="2017-08" db="EMBL/GenBank/DDBJ databases">
        <title>Infants hospitalized years apart are colonized by the same room-sourced microbial strains.</title>
        <authorList>
            <person name="Brooks B."/>
            <person name="Olm M.R."/>
            <person name="Firek B.A."/>
            <person name="Baker R."/>
            <person name="Thomas B.C."/>
            <person name="Morowitz M.J."/>
            <person name="Banfield J.F."/>
        </authorList>
    </citation>
    <scope>NUCLEOTIDE SEQUENCE [LARGE SCALE GENOMIC DNA]</scope>
    <source>
        <strain evidence="2">S2_005_003_R2_43</strain>
    </source>
</reference>
<dbReference type="Proteomes" id="UP000249577">
    <property type="component" value="Unassembled WGS sequence"/>
</dbReference>
<evidence type="ECO:0000256" key="1">
    <source>
        <dbReference type="SAM" id="MobiDB-lite"/>
    </source>
</evidence>
<gene>
    <name evidence="2" type="ORF">DI565_11690</name>
</gene>
<comment type="caution">
    <text evidence="2">The sequence shown here is derived from an EMBL/GenBank/DDBJ whole genome shotgun (WGS) entry which is preliminary data.</text>
</comment>
<proteinExistence type="predicted"/>